<evidence type="ECO:0000256" key="2">
    <source>
        <dbReference type="ARBA" id="ARBA00010139"/>
    </source>
</evidence>
<evidence type="ECO:0000256" key="5">
    <source>
        <dbReference type="ARBA" id="ARBA00022857"/>
    </source>
</evidence>
<keyword evidence="5" id="KW-0521">NADP</keyword>
<reference evidence="10" key="1">
    <citation type="submission" date="2016-10" db="EMBL/GenBank/DDBJ databases">
        <authorList>
            <person name="Varghese N."/>
            <person name="Submissions S."/>
        </authorList>
    </citation>
    <scope>NUCLEOTIDE SEQUENCE [LARGE SCALE GENOMIC DNA]</scope>
    <source>
        <strain evidence="10">CGMCC 1.6981</strain>
    </source>
</reference>
<dbReference type="STRING" id="463301.SAMN04487955_10766"/>
<evidence type="ECO:0000256" key="3">
    <source>
        <dbReference type="ARBA" id="ARBA00022630"/>
    </source>
</evidence>
<name>A0A1I7IIZ8_9GAMM</name>
<dbReference type="InterPro" id="IPR050775">
    <property type="entry name" value="FAD-binding_Monooxygenases"/>
</dbReference>
<evidence type="ECO:0000313" key="10">
    <source>
        <dbReference type="Proteomes" id="UP000198693"/>
    </source>
</evidence>
<evidence type="ECO:0000256" key="8">
    <source>
        <dbReference type="SAM" id="MobiDB-lite"/>
    </source>
</evidence>
<accession>A0A1I7IIZ8</accession>
<dbReference type="SUPFAM" id="SSF51905">
    <property type="entry name" value="FAD/NAD(P)-binding domain"/>
    <property type="match status" value="3"/>
</dbReference>
<dbReference type="RefSeq" id="WP_089795754.1">
    <property type="nucleotide sequence ID" value="NZ_FPBP01000007.1"/>
</dbReference>
<proteinExistence type="inferred from homology"/>
<dbReference type="PRINTS" id="PR00411">
    <property type="entry name" value="PNDRDTASEI"/>
</dbReference>
<evidence type="ECO:0000256" key="7">
    <source>
        <dbReference type="ARBA" id="ARBA00023033"/>
    </source>
</evidence>
<dbReference type="GO" id="GO:0004497">
    <property type="term" value="F:monooxygenase activity"/>
    <property type="evidence" value="ECO:0007669"/>
    <property type="project" value="UniProtKB-KW"/>
</dbReference>
<dbReference type="Gene3D" id="3.50.50.60">
    <property type="entry name" value="FAD/NAD(P)-binding domain"/>
    <property type="match status" value="2"/>
</dbReference>
<dbReference type="PANTHER" id="PTHR43098:SF3">
    <property type="entry name" value="L-ORNITHINE N(5)-MONOOXYGENASE-RELATED"/>
    <property type="match status" value="1"/>
</dbReference>
<evidence type="ECO:0000256" key="6">
    <source>
        <dbReference type="ARBA" id="ARBA00023002"/>
    </source>
</evidence>
<keyword evidence="3" id="KW-0285">Flavoprotein</keyword>
<evidence type="ECO:0000313" key="9">
    <source>
        <dbReference type="EMBL" id="SFU72890.1"/>
    </source>
</evidence>
<organism evidence="9 10">
    <name type="scientific">Halomonas korlensis</name>
    <dbReference type="NCBI Taxonomy" id="463301"/>
    <lineage>
        <taxon>Bacteria</taxon>
        <taxon>Pseudomonadati</taxon>
        <taxon>Pseudomonadota</taxon>
        <taxon>Gammaproteobacteria</taxon>
        <taxon>Oceanospirillales</taxon>
        <taxon>Halomonadaceae</taxon>
        <taxon>Halomonas</taxon>
    </lineage>
</organism>
<feature type="region of interest" description="Disordered" evidence="8">
    <location>
        <begin position="175"/>
        <end position="202"/>
    </location>
</feature>
<sequence>MDDFASILPLTAPLDRDGLRRLAIHACLELHRVRWRRGYLAADGQRLLCWYQARDAESVRLVLRQQGAAAAAVWPVMLMGGMAREVLEGTSDRVLVELPLDGCDPSDPTATASALLDALVTAGAVVTRAFLSRPRGRLICLVKGRDIHAVTLCLGTAGLVPTSVWRCTELDPQPPRLFESQSAPRPPDLGRKTQVVRRPAPHPKTAALDAVIIGAGLSGICALERLSRMGLRARVYESGTDVGGVWHWNRYPGARVDSEIHTYGFSFSDALLREWEWQELFPAQPEISRYLCHVVDRFGLRRHIRLGTSMLAATFDEGDALWDVETSTGERVAARYLIAATGTLSVPQLPDYPGMRDFSGESFYTARWPAGVALDGKRVGIIGTGASGVQMIQTIAPEVAHLTVFQRTPTYCIPQRNRPLTDADRREIRRDWAQILATCHESYGGFIHTFDPRSGLAVSAAEREAKFEHLWQKAGFAFWFGNFADLMMSFEVNDHACDFLRRKIQARVHDPETARRLMPSHPFGTKRVPLENGYYEMFNRGNVVLEDLRETPIERVTSGGIRTSRKEYPLDVIVYATGFDAGTGSLSRIDIRGTHGLSLAQKWKEGPKTFLGLLVSGFPNLFIVNGPHNAAALCNAGRCIEQNVDWIVRCIEHMRRQGAARIVPTPAAEDEWTGHVYDVAEASVLATMKDSWFFGANTPGKPRVATIYAAGAREYRKHCETVANAGFAGLELS</sequence>
<gene>
    <name evidence="9" type="ORF">SAMN04487955_10766</name>
</gene>
<dbReference type="OrthoDB" id="9766402at2"/>
<protein>
    <submittedName>
        <fullName evidence="9">Cyclohexanone monooxygenase</fullName>
    </submittedName>
</protein>
<dbReference type="PANTHER" id="PTHR43098">
    <property type="entry name" value="L-ORNITHINE N(5)-MONOOXYGENASE-RELATED"/>
    <property type="match status" value="1"/>
</dbReference>
<comment type="similarity">
    <text evidence="2">Belongs to the FAD-binding monooxygenase family.</text>
</comment>
<evidence type="ECO:0000256" key="1">
    <source>
        <dbReference type="ARBA" id="ARBA00001974"/>
    </source>
</evidence>
<keyword evidence="4" id="KW-0274">FAD</keyword>
<dbReference type="EMBL" id="FPBP01000007">
    <property type="protein sequence ID" value="SFU72890.1"/>
    <property type="molecule type" value="Genomic_DNA"/>
</dbReference>
<keyword evidence="10" id="KW-1185">Reference proteome</keyword>
<keyword evidence="7 9" id="KW-0503">Monooxygenase</keyword>
<evidence type="ECO:0000256" key="4">
    <source>
        <dbReference type="ARBA" id="ARBA00022827"/>
    </source>
</evidence>
<keyword evidence="6" id="KW-0560">Oxidoreductase</keyword>
<dbReference type="InterPro" id="IPR036188">
    <property type="entry name" value="FAD/NAD-bd_sf"/>
</dbReference>
<dbReference type="Proteomes" id="UP000198693">
    <property type="component" value="Unassembled WGS sequence"/>
</dbReference>
<dbReference type="AlphaFoldDB" id="A0A1I7IIZ8"/>
<comment type="cofactor">
    <cofactor evidence="1">
        <name>FAD</name>
        <dbReference type="ChEBI" id="CHEBI:57692"/>
    </cofactor>
</comment>
<dbReference type="Pfam" id="PF13738">
    <property type="entry name" value="Pyr_redox_3"/>
    <property type="match status" value="1"/>
</dbReference>